<evidence type="ECO:0000313" key="2">
    <source>
        <dbReference type="EMBL" id="NML16881.1"/>
    </source>
</evidence>
<accession>A0A848FG73</accession>
<dbReference type="Pfam" id="PF00583">
    <property type="entry name" value="Acetyltransf_1"/>
    <property type="match status" value="1"/>
</dbReference>
<comment type="caution">
    <text evidence="2">The sequence shown here is derived from an EMBL/GenBank/DDBJ whole genome shotgun (WGS) entry which is preliminary data.</text>
</comment>
<sequence>MSSLTACAALVWRAMTPADLPAVLRIAALVHPGYPERAEVFAERLRLHPAGCLVLDGADGPAGYCISHPWRGEPPALDTLLGALPARPEAWYVHDVALLPAARGQGAPAALLARLRARAAQAGLNTLSLTAVNGSAAYWQRQGFDVLPASGARLEKLGSYGADARLMACAL</sequence>
<dbReference type="InterPro" id="IPR016181">
    <property type="entry name" value="Acyl_CoA_acyltransferase"/>
</dbReference>
<evidence type="ECO:0000313" key="3">
    <source>
        <dbReference type="Proteomes" id="UP000574067"/>
    </source>
</evidence>
<dbReference type="AlphaFoldDB" id="A0A848FG73"/>
<dbReference type="PROSITE" id="PS51186">
    <property type="entry name" value="GNAT"/>
    <property type="match status" value="1"/>
</dbReference>
<dbReference type="Gene3D" id="3.40.630.30">
    <property type="match status" value="1"/>
</dbReference>
<dbReference type="EMBL" id="JABBFW010000013">
    <property type="protein sequence ID" value="NML16881.1"/>
    <property type="molecule type" value="Genomic_DNA"/>
</dbReference>
<protein>
    <submittedName>
        <fullName evidence="2">GNAT family N-acetyltransferase</fullName>
    </submittedName>
</protein>
<dbReference type="Proteomes" id="UP000574067">
    <property type="component" value="Unassembled WGS sequence"/>
</dbReference>
<name>A0A848FG73_9BURK</name>
<proteinExistence type="predicted"/>
<dbReference type="GO" id="GO:0016747">
    <property type="term" value="F:acyltransferase activity, transferring groups other than amino-acyl groups"/>
    <property type="evidence" value="ECO:0007669"/>
    <property type="project" value="InterPro"/>
</dbReference>
<reference evidence="2 3" key="1">
    <citation type="submission" date="2020-04" db="EMBL/GenBank/DDBJ databases">
        <title>Azohydromonas sp. isolated from soil.</title>
        <authorList>
            <person name="Dahal R.H."/>
        </authorList>
    </citation>
    <scope>NUCLEOTIDE SEQUENCE [LARGE SCALE GENOMIC DNA]</scope>
    <source>
        <strain evidence="2 3">G-1-1-14</strain>
    </source>
</reference>
<dbReference type="InterPro" id="IPR000182">
    <property type="entry name" value="GNAT_dom"/>
</dbReference>
<gene>
    <name evidence="2" type="ORF">HHL10_18020</name>
</gene>
<organism evidence="2 3">
    <name type="scientific">Azohydromonas caseinilytica</name>
    <dbReference type="NCBI Taxonomy" id="2728836"/>
    <lineage>
        <taxon>Bacteria</taxon>
        <taxon>Pseudomonadati</taxon>
        <taxon>Pseudomonadota</taxon>
        <taxon>Betaproteobacteria</taxon>
        <taxon>Burkholderiales</taxon>
        <taxon>Sphaerotilaceae</taxon>
        <taxon>Azohydromonas</taxon>
    </lineage>
</organism>
<evidence type="ECO:0000259" key="1">
    <source>
        <dbReference type="PROSITE" id="PS51186"/>
    </source>
</evidence>
<dbReference type="SUPFAM" id="SSF55729">
    <property type="entry name" value="Acyl-CoA N-acyltransferases (Nat)"/>
    <property type="match status" value="1"/>
</dbReference>
<dbReference type="RefSeq" id="WP_169161781.1">
    <property type="nucleotide sequence ID" value="NZ_JABBFW010000013.1"/>
</dbReference>
<keyword evidence="3" id="KW-1185">Reference proteome</keyword>
<keyword evidence="2" id="KW-0808">Transferase</keyword>
<feature type="domain" description="N-acetyltransferase" evidence="1">
    <location>
        <begin position="10"/>
        <end position="171"/>
    </location>
</feature>